<organism evidence="2 3">
    <name type="scientific">Yinghuangia aomiensis</name>
    <dbReference type="NCBI Taxonomy" id="676205"/>
    <lineage>
        <taxon>Bacteria</taxon>
        <taxon>Bacillati</taxon>
        <taxon>Actinomycetota</taxon>
        <taxon>Actinomycetes</taxon>
        <taxon>Kitasatosporales</taxon>
        <taxon>Streptomycetaceae</taxon>
        <taxon>Yinghuangia</taxon>
    </lineage>
</organism>
<name>A0ABP9I962_9ACTN</name>
<feature type="compositionally biased region" description="Low complexity" evidence="1">
    <location>
        <begin position="7"/>
        <end position="19"/>
    </location>
</feature>
<reference evidence="3" key="1">
    <citation type="journal article" date="2019" name="Int. J. Syst. Evol. Microbiol.">
        <title>The Global Catalogue of Microorganisms (GCM) 10K type strain sequencing project: providing services to taxonomists for standard genome sequencing and annotation.</title>
        <authorList>
            <consortium name="The Broad Institute Genomics Platform"/>
            <consortium name="The Broad Institute Genome Sequencing Center for Infectious Disease"/>
            <person name="Wu L."/>
            <person name="Ma J."/>
        </authorList>
    </citation>
    <scope>NUCLEOTIDE SEQUENCE [LARGE SCALE GENOMIC DNA]</scope>
    <source>
        <strain evidence="3">JCM 17986</strain>
    </source>
</reference>
<gene>
    <name evidence="2" type="ORF">GCM10023205_73920</name>
</gene>
<evidence type="ECO:0000313" key="2">
    <source>
        <dbReference type="EMBL" id="GAA4991225.1"/>
    </source>
</evidence>
<feature type="region of interest" description="Disordered" evidence="1">
    <location>
        <begin position="1"/>
        <end position="31"/>
    </location>
</feature>
<proteinExistence type="predicted"/>
<keyword evidence="3" id="KW-1185">Reference proteome</keyword>
<dbReference type="RefSeq" id="WP_345680215.1">
    <property type="nucleotide sequence ID" value="NZ_BAABHS010000043.1"/>
</dbReference>
<comment type="caution">
    <text evidence="2">The sequence shown here is derived from an EMBL/GenBank/DDBJ whole genome shotgun (WGS) entry which is preliminary data.</text>
</comment>
<evidence type="ECO:0000256" key="1">
    <source>
        <dbReference type="SAM" id="MobiDB-lite"/>
    </source>
</evidence>
<accession>A0ABP9I962</accession>
<evidence type="ECO:0000313" key="3">
    <source>
        <dbReference type="Proteomes" id="UP001500466"/>
    </source>
</evidence>
<dbReference type="EMBL" id="BAABHS010000043">
    <property type="protein sequence ID" value="GAA4991225.1"/>
    <property type="molecule type" value="Genomic_DNA"/>
</dbReference>
<evidence type="ECO:0008006" key="4">
    <source>
        <dbReference type="Google" id="ProtNLM"/>
    </source>
</evidence>
<protein>
    <recommendedName>
        <fullName evidence="4">Resolvase, N terminal domain</fullName>
    </recommendedName>
</protein>
<sequence length="104" mass="11035">MAATKQAPAAGTGLAAWATESPSNTARQPAPTGLRFAFYGRVSTEDHQDPATSKGWQLFNAHALTSGHGRIVAEFFDVGHTHVLPWARRPDAAALVAADRRSSP</sequence>
<dbReference type="Proteomes" id="UP001500466">
    <property type="component" value="Unassembled WGS sequence"/>
</dbReference>